<evidence type="ECO:0000313" key="1">
    <source>
        <dbReference type="EMBL" id="KAG0440747.1"/>
    </source>
</evidence>
<keyword evidence="2" id="KW-1185">Reference proteome</keyword>
<reference evidence="1 2" key="1">
    <citation type="journal article" date="2020" name="Cell">
        <title>Large-Scale Comparative Analyses of Tick Genomes Elucidate Their Genetic Diversity and Vector Capacities.</title>
        <authorList>
            <consortium name="Tick Genome and Microbiome Consortium (TIGMIC)"/>
            <person name="Jia N."/>
            <person name="Wang J."/>
            <person name="Shi W."/>
            <person name="Du L."/>
            <person name="Sun Y."/>
            <person name="Zhan W."/>
            <person name="Jiang J.F."/>
            <person name="Wang Q."/>
            <person name="Zhang B."/>
            <person name="Ji P."/>
            <person name="Bell-Sakyi L."/>
            <person name="Cui X.M."/>
            <person name="Yuan T.T."/>
            <person name="Jiang B.G."/>
            <person name="Yang W.F."/>
            <person name="Lam T.T."/>
            <person name="Chang Q.C."/>
            <person name="Ding S.J."/>
            <person name="Wang X.J."/>
            <person name="Zhu J.G."/>
            <person name="Ruan X.D."/>
            <person name="Zhao L."/>
            <person name="Wei J.T."/>
            <person name="Ye R.Z."/>
            <person name="Que T.C."/>
            <person name="Du C.H."/>
            <person name="Zhou Y.H."/>
            <person name="Cheng J.X."/>
            <person name="Dai P.F."/>
            <person name="Guo W.B."/>
            <person name="Han X.H."/>
            <person name="Huang E.J."/>
            <person name="Li L.F."/>
            <person name="Wei W."/>
            <person name="Gao Y.C."/>
            <person name="Liu J.Z."/>
            <person name="Shao H.Z."/>
            <person name="Wang X."/>
            <person name="Wang C.C."/>
            <person name="Yang T.C."/>
            <person name="Huo Q.B."/>
            <person name="Li W."/>
            <person name="Chen H.Y."/>
            <person name="Chen S.E."/>
            <person name="Zhou L.G."/>
            <person name="Ni X.B."/>
            <person name="Tian J.H."/>
            <person name="Sheng Y."/>
            <person name="Liu T."/>
            <person name="Pan Y.S."/>
            <person name="Xia L.Y."/>
            <person name="Li J."/>
            <person name="Zhao F."/>
            <person name="Cao W.C."/>
        </authorList>
    </citation>
    <scope>NUCLEOTIDE SEQUENCE [LARGE SCALE GENOMIC DNA]</scope>
    <source>
        <strain evidence="1">Iper-2018</strain>
    </source>
</reference>
<organism evidence="1 2">
    <name type="scientific">Ixodes persulcatus</name>
    <name type="common">Taiga tick</name>
    <dbReference type="NCBI Taxonomy" id="34615"/>
    <lineage>
        <taxon>Eukaryota</taxon>
        <taxon>Metazoa</taxon>
        <taxon>Ecdysozoa</taxon>
        <taxon>Arthropoda</taxon>
        <taxon>Chelicerata</taxon>
        <taxon>Arachnida</taxon>
        <taxon>Acari</taxon>
        <taxon>Parasitiformes</taxon>
        <taxon>Ixodida</taxon>
        <taxon>Ixodoidea</taxon>
        <taxon>Ixodidae</taxon>
        <taxon>Ixodinae</taxon>
        <taxon>Ixodes</taxon>
    </lineage>
</organism>
<evidence type="ECO:0000313" key="2">
    <source>
        <dbReference type="Proteomes" id="UP000805193"/>
    </source>
</evidence>
<protein>
    <submittedName>
        <fullName evidence="1">Uncharacterized protein</fullName>
    </submittedName>
</protein>
<proteinExistence type="predicted"/>
<dbReference type="Proteomes" id="UP000805193">
    <property type="component" value="Unassembled WGS sequence"/>
</dbReference>
<comment type="caution">
    <text evidence="1">The sequence shown here is derived from an EMBL/GenBank/DDBJ whole genome shotgun (WGS) entry which is preliminary data.</text>
</comment>
<gene>
    <name evidence="1" type="ORF">HPB47_016197</name>
</gene>
<accession>A0AC60QU21</accession>
<dbReference type="EMBL" id="JABSTQ010004880">
    <property type="protein sequence ID" value="KAG0440747.1"/>
    <property type="molecule type" value="Genomic_DNA"/>
</dbReference>
<feature type="non-terminal residue" evidence="1">
    <location>
        <position position="1"/>
    </location>
</feature>
<name>A0AC60QU21_IXOPE</name>
<sequence length="398" mass="43967">VARSNKFITEAYVDPASVQVLRNYENILVFGDFNSHIDWFTHEDPVPRDRSDDFLLDIASSAGLTQACTGSTYSTRDGTSSFLDLLFVADPTRIVSCETSAGLPGSDHLAIEVTYAAVLPRRGHHARTLWKFDQTDHGHLARLAHLTPWCMTTTGDDPLGNFDLWCDLAGAIQKECVPFRTRSSGPDIMKAARIKRGLFRKASRSNCPVALRAAKDHQRALKTTIHVAHQCYTSAIAQKAKDDPKVFWSYVSRLRRPCQRPSFSANGRMIDGPGEIAALFADHFSSVYNTDGQRLSAHSAAFAPSLSGTDASSLEEITFSAEALSIAVSKIKHSQCPGPDGVAPAFFRMTTQHTLPVCFRVFSTRELFLLSDDTPWLPLSTRGKESLQTTSRIIVRFQ</sequence>